<dbReference type="AlphaFoldDB" id="A0A0B7AZQ0"/>
<evidence type="ECO:0000313" key="1">
    <source>
        <dbReference type="EMBL" id="CEK86087.1"/>
    </source>
</evidence>
<dbReference type="EMBL" id="HACG01039222">
    <property type="protein sequence ID" value="CEK86087.1"/>
    <property type="molecule type" value="Transcribed_RNA"/>
</dbReference>
<proteinExistence type="predicted"/>
<name>A0A0B7AZQ0_9EUPU</name>
<organism evidence="1">
    <name type="scientific">Arion vulgaris</name>
    <dbReference type="NCBI Taxonomy" id="1028688"/>
    <lineage>
        <taxon>Eukaryota</taxon>
        <taxon>Metazoa</taxon>
        <taxon>Spiralia</taxon>
        <taxon>Lophotrochozoa</taxon>
        <taxon>Mollusca</taxon>
        <taxon>Gastropoda</taxon>
        <taxon>Heterobranchia</taxon>
        <taxon>Euthyneura</taxon>
        <taxon>Panpulmonata</taxon>
        <taxon>Eupulmonata</taxon>
        <taxon>Stylommatophora</taxon>
        <taxon>Helicina</taxon>
        <taxon>Arionoidea</taxon>
        <taxon>Arionidae</taxon>
        <taxon>Arion</taxon>
    </lineage>
</organism>
<sequence>MIETSDKCDCGTDKMASEHTLQKTMSLWEQFKLIWPLTDKFFEDIDNLRLATVYFENIHVTI</sequence>
<reference evidence="1" key="1">
    <citation type="submission" date="2014-12" db="EMBL/GenBank/DDBJ databases">
        <title>Insight into the proteome of Arion vulgaris.</title>
        <authorList>
            <person name="Aradska J."/>
            <person name="Bulat T."/>
            <person name="Smidak R."/>
            <person name="Sarate P."/>
            <person name="Gangsoo J."/>
            <person name="Sialana F."/>
            <person name="Bilban M."/>
            <person name="Lubec G."/>
        </authorList>
    </citation>
    <scope>NUCLEOTIDE SEQUENCE</scope>
    <source>
        <tissue evidence="1">Skin</tissue>
    </source>
</reference>
<gene>
    <name evidence="1" type="primary">ORF151720</name>
</gene>
<protein>
    <submittedName>
        <fullName evidence="1">Uncharacterized protein</fullName>
    </submittedName>
</protein>
<accession>A0A0B7AZQ0</accession>